<dbReference type="Proteomes" id="UP000717515">
    <property type="component" value="Unassembled WGS sequence"/>
</dbReference>
<name>A0A9P8A894_MORAP</name>
<gene>
    <name evidence="2" type="ORF">KVV02_007408</name>
</gene>
<feature type="compositionally biased region" description="Polar residues" evidence="1">
    <location>
        <begin position="107"/>
        <end position="117"/>
    </location>
</feature>
<evidence type="ECO:0000313" key="2">
    <source>
        <dbReference type="EMBL" id="KAG9324179.1"/>
    </source>
</evidence>
<feature type="region of interest" description="Disordered" evidence="1">
    <location>
        <begin position="1"/>
        <end position="23"/>
    </location>
</feature>
<proteinExistence type="predicted"/>
<evidence type="ECO:0000313" key="3">
    <source>
        <dbReference type="Proteomes" id="UP000717515"/>
    </source>
</evidence>
<protein>
    <submittedName>
        <fullName evidence="2">Uncharacterized protein</fullName>
    </submittedName>
</protein>
<feature type="non-terminal residue" evidence="2">
    <location>
        <position position="1"/>
    </location>
</feature>
<comment type="caution">
    <text evidence="2">The sequence shown here is derived from an EMBL/GenBank/DDBJ whole genome shotgun (WGS) entry which is preliminary data.</text>
</comment>
<dbReference type="AlphaFoldDB" id="A0A9P8A894"/>
<organism evidence="2 3">
    <name type="scientific">Mortierella alpina</name>
    <name type="common">Oleaginous fungus</name>
    <name type="synonym">Mortierella renispora</name>
    <dbReference type="NCBI Taxonomy" id="64518"/>
    <lineage>
        <taxon>Eukaryota</taxon>
        <taxon>Fungi</taxon>
        <taxon>Fungi incertae sedis</taxon>
        <taxon>Mucoromycota</taxon>
        <taxon>Mortierellomycotina</taxon>
        <taxon>Mortierellomycetes</taxon>
        <taxon>Mortierellales</taxon>
        <taxon>Mortierellaceae</taxon>
        <taxon>Mortierella</taxon>
    </lineage>
</organism>
<accession>A0A9P8A894</accession>
<evidence type="ECO:0000256" key="1">
    <source>
        <dbReference type="SAM" id="MobiDB-lite"/>
    </source>
</evidence>
<feature type="region of interest" description="Disordered" evidence="1">
    <location>
        <begin position="98"/>
        <end position="117"/>
    </location>
</feature>
<reference evidence="2" key="1">
    <citation type="submission" date="2021-07" db="EMBL/GenBank/DDBJ databases">
        <title>Draft genome of Mortierella alpina, strain LL118, isolated from an aspen leaf litter sample.</title>
        <authorList>
            <person name="Yang S."/>
            <person name="Vinatzer B.A."/>
        </authorList>
    </citation>
    <scope>NUCLEOTIDE SEQUENCE</scope>
    <source>
        <strain evidence="2">LL118</strain>
    </source>
</reference>
<dbReference type="EMBL" id="JAIFTL010000075">
    <property type="protein sequence ID" value="KAG9324179.1"/>
    <property type="molecule type" value="Genomic_DNA"/>
</dbReference>
<sequence>MSPSTATTLRKNRFATRPPSVKSNCTRRLRKSSFFQSVVQQRPPPIRRCQNQMLSRCCPDAVQICTITHQPAAFPTPQPFPSRNWSLSTCPRLERKKDMPDCGACAKNSNSAEDTFS</sequence>